<dbReference type="Pfam" id="PF12756">
    <property type="entry name" value="zf-C2H2_2"/>
    <property type="match status" value="2"/>
</dbReference>
<evidence type="ECO:0000313" key="9">
    <source>
        <dbReference type="Proteomes" id="UP000290572"/>
    </source>
</evidence>
<dbReference type="Proteomes" id="UP000290572">
    <property type="component" value="Unassembled WGS sequence"/>
</dbReference>
<dbReference type="InterPro" id="IPR036236">
    <property type="entry name" value="Znf_C2H2_sf"/>
</dbReference>
<evidence type="ECO:0000259" key="7">
    <source>
        <dbReference type="PROSITE" id="PS50157"/>
    </source>
</evidence>
<dbReference type="InterPro" id="IPR040048">
    <property type="entry name" value="ZNF277"/>
</dbReference>
<gene>
    <name evidence="8" type="ORF">ROHU_008266</name>
</gene>
<dbReference type="PROSITE" id="PS50157">
    <property type="entry name" value="ZINC_FINGER_C2H2_2"/>
    <property type="match status" value="2"/>
</dbReference>
<dbReference type="GO" id="GO:0008270">
    <property type="term" value="F:zinc ion binding"/>
    <property type="evidence" value="ECO:0007669"/>
    <property type="project" value="UniProtKB-KW"/>
</dbReference>
<evidence type="ECO:0000256" key="4">
    <source>
        <dbReference type="ARBA" id="ARBA00034119"/>
    </source>
</evidence>
<comment type="similarity">
    <text evidence="4">Belongs to the ZNF277 family.</text>
</comment>
<evidence type="ECO:0000256" key="2">
    <source>
        <dbReference type="ARBA" id="ARBA00022771"/>
    </source>
</evidence>
<evidence type="ECO:0000256" key="1">
    <source>
        <dbReference type="ARBA" id="ARBA00022723"/>
    </source>
</evidence>
<dbReference type="EMBL" id="QBIY01012776">
    <property type="protein sequence ID" value="RXN16657.1"/>
    <property type="molecule type" value="Genomic_DNA"/>
</dbReference>
<dbReference type="SMART" id="SM00355">
    <property type="entry name" value="ZnF_C2H2"/>
    <property type="match status" value="5"/>
</dbReference>
<dbReference type="PANTHER" id="PTHR13267:SF3">
    <property type="entry name" value="ZINC FINGER PROTEIN 277"/>
    <property type="match status" value="1"/>
</dbReference>
<keyword evidence="2 5" id="KW-0863">Zinc-finger</keyword>
<comment type="caution">
    <text evidence="8">The sequence shown here is derived from an EMBL/GenBank/DDBJ whole genome shotgun (WGS) entry which is preliminary data.</text>
</comment>
<dbReference type="PANTHER" id="PTHR13267">
    <property type="entry name" value="ZINC FINGER PROTEIN 277"/>
    <property type="match status" value="1"/>
</dbReference>
<dbReference type="InterPro" id="IPR013087">
    <property type="entry name" value="Znf_C2H2_type"/>
</dbReference>
<organism evidence="8 9">
    <name type="scientific">Labeo rohita</name>
    <name type="common">Indian major carp</name>
    <name type="synonym">Cyprinus rohita</name>
    <dbReference type="NCBI Taxonomy" id="84645"/>
    <lineage>
        <taxon>Eukaryota</taxon>
        <taxon>Metazoa</taxon>
        <taxon>Chordata</taxon>
        <taxon>Craniata</taxon>
        <taxon>Vertebrata</taxon>
        <taxon>Euteleostomi</taxon>
        <taxon>Actinopterygii</taxon>
        <taxon>Neopterygii</taxon>
        <taxon>Teleostei</taxon>
        <taxon>Ostariophysi</taxon>
        <taxon>Cypriniformes</taxon>
        <taxon>Cyprinidae</taxon>
        <taxon>Labeoninae</taxon>
        <taxon>Labeonini</taxon>
        <taxon>Labeo</taxon>
    </lineage>
</organism>
<evidence type="ECO:0000313" key="8">
    <source>
        <dbReference type="EMBL" id="RXN16657.1"/>
    </source>
</evidence>
<feature type="region of interest" description="Disordered" evidence="6">
    <location>
        <begin position="1"/>
        <end position="20"/>
    </location>
</feature>
<evidence type="ECO:0000256" key="3">
    <source>
        <dbReference type="ARBA" id="ARBA00022833"/>
    </source>
</evidence>
<dbReference type="STRING" id="84645.A0A498MI28"/>
<evidence type="ECO:0000256" key="5">
    <source>
        <dbReference type="PROSITE-ProRule" id="PRU00042"/>
    </source>
</evidence>
<evidence type="ECO:0000256" key="6">
    <source>
        <dbReference type="SAM" id="MobiDB-lite"/>
    </source>
</evidence>
<keyword evidence="1" id="KW-0479">Metal-binding</keyword>
<reference evidence="8 9" key="1">
    <citation type="submission" date="2018-03" db="EMBL/GenBank/DDBJ databases">
        <title>Draft genome sequence of Rohu Carp (Labeo rohita).</title>
        <authorList>
            <person name="Das P."/>
            <person name="Kushwaha B."/>
            <person name="Joshi C.G."/>
            <person name="Kumar D."/>
            <person name="Nagpure N.S."/>
            <person name="Sahoo L."/>
            <person name="Das S.P."/>
            <person name="Bit A."/>
            <person name="Patnaik S."/>
            <person name="Meher P.K."/>
            <person name="Jayasankar P."/>
            <person name="Koringa P.G."/>
            <person name="Patel N.V."/>
            <person name="Hinsu A.T."/>
            <person name="Kumar R."/>
            <person name="Pandey M."/>
            <person name="Agarwal S."/>
            <person name="Srivastava S."/>
            <person name="Singh M."/>
            <person name="Iquebal M.A."/>
            <person name="Jaiswal S."/>
            <person name="Angadi U.B."/>
            <person name="Kumar N."/>
            <person name="Raza M."/>
            <person name="Shah T.M."/>
            <person name="Rai A."/>
            <person name="Jena J.K."/>
        </authorList>
    </citation>
    <scope>NUCLEOTIDE SEQUENCE [LARGE SCALE GENOMIC DNA]</scope>
    <source>
        <strain evidence="8">DASCIFA01</strain>
        <tissue evidence="8">Testis</tissue>
    </source>
</reference>
<dbReference type="PROSITE" id="PS00028">
    <property type="entry name" value="ZINC_FINGER_C2H2_1"/>
    <property type="match status" value="2"/>
</dbReference>
<dbReference type="Gene3D" id="3.30.160.60">
    <property type="entry name" value="Classic Zinc Finger"/>
    <property type="match status" value="1"/>
</dbReference>
<dbReference type="AlphaFoldDB" id="A0A498MI28"/>
<feature type="domain" description="C2H2-type" evidence="7">
    <location>
        <begin position="283"/>
        <end position="312"/>
    </location>
</feature>
<name>A0A498MI28_LABRO</name>
<keyword evidence="9" id="KW-1185">Reference proteome</keyword>
<keyword evidence="3" id="KW-0862">Zinc</keyword>
<sequence>MKNSRRALTDGNKHKGSSLASECPFQTLPTQTAMLYMRFDSNRRAQLLKSYCKLPDRQAPAYTRFLFLARPLKNESNIGFFLLSPGAKQDCILEPLCFPEHLCGSASLASSSDGRPVTCALCSDSFPASEKDQLLKHMVLDHKLVIADVKLIADFPRYILYWKKRFTEQPITDFCSVIKTNSEGPVEQQEHYFLLCDALPEDRILREQLQQRRLEEVLDQQQKERDDTTFHRACMFCNEEFTGNRSSLLNHMAKEHSFSIGLPDNIVYCNEFLDTLEWKLENMQCLYCEKTFRDKTTLKDHMRKKQHRRINARNYNYDRFYVINYLELGKTWEEVQSEDDRELFEDEDDDWSDWQAHPVCAVCLFCEQQAETMEKIYTHMEETHKFDLHKLKTDLSLKFYQQVKLVNYIRRELHQCRCYCCQENFETKEELVQHLVNTGHVMQLPEVSHWDQPQYYFPTYENDALLTALSDSESESEGPYPISEVPVIAEDISNLKVIKQTSVLNKLLKDRGGSN</sequence>
<dbReference type="SUPFAM" id="SSF57667">
    <property type="entry name" value="beta-beta-alpha zinc fingers"/>
    <property type="match status" value="2"/>
</dbReference>
<proteinExistence type="inferred from homology"/>
<dbReference type="InterPro" id="IPR041661">
    <property type="entry name" value="ZN622/Rei1/Reh1_Znf-C2H2"/>
</dbReference>
<accession>A0A498MI28</accession>
<feature type="domain" description="C2H2-type" evidence="7">
    <location>
        <begin position="414"/>
        <end position="445"/>
    </location>
</feature>
<protein>
    <submittedName>
        <fullName evidence="8">Zinc finger protein 277-like</fullName>
    </submittedName>
</protein>